<protein>
    <submittedName>
        <fullName evidence="2">Putative transposase</fullName>
    </submittedName>
</protein>
<gene>
    <name evidence="2" type="ORF">SAMN05216167_108201</name>
</gene>
<reference evidence="2 3" key="1">
    <citation type="submission" date="2016-10" db="EMBL/GenBank/DDBJ databases">
        <authorList>
            <person name="de Groot N.N."/>
        </authorList>
    </citation>
    <scope>NUCLEOTIDE SEQUENCE [LARGE SCALE GENOMIC DNA]</scope>
    <source>
        <strain evidence="2 3">DSM 26130</strain>
    </source>
</reference>
<evidence type="ECO:0000256" key="1">
    <source>
        <dbReference type="SAM" id="Coils"/>
    </source>
</evidence>
<sequence length="88" mass="10215">MKAGKFSESQIVAILKQQDSGQTVAQITREHGVSEATFYNWKAKYGGMQVSEVKRLKDLEEENRRLKKMYAELSLQHEITKEALLKKW</sequence>
<evidence type="ECO:0000313" key="2">
    <source>
        <dbReference type="EMBL" id="SFD92107.1"/>
    </source>
</evidence>
<dbReference type="InterPro" id="IPR052546">
    <property type="entry name" value="Transposase_8_domain"/>
</dbReference>
<dbReference type="GO" id="GO:0004803">
    <property type="term" value="F:transposase activity"/>
    <property type="evidence" value="ECO:0007669"/>
    <property type="project" value="InterPro"/>
</dbReference>
<evidence type="ECO:0000313" key="3">
    <source>
        <dbReference type="Proteomes" id="UP000198598"/>
    </source>
</evidence>
<dbReference type="PANTHER" id="PTHR33609:SF1">
    <property type="entry name" value="TRANSPOSASE"/>
    <property type="match status" value="1"/>
</dbReference>
<dbReference type="InterPro" id="IPR002514">
    <property type="entry name" value="Transposase_8"/>
</dbReference>
<dbReference type="Gene3D" id="1.10.10.60">
    <property type="entry name" value="Homeodomain-like"/>
    <property type="match status" value="1"/>
</dbReference>
<dbReference type="InterPro" id="IPR009057">
    <property type="entry name" value="Homeodomain-like_sf"/>
</dbReference>
<keyword evidence="1" id="KW-0175">Coiled coil</keyword>
<dbReference type="SUPFAM" id="SSF46689">
    <property type="entry name" value="Homeodomain-like"/>
    <property type="match status" value="1"/>
</dbReference>
<dbReference type="Proteomes" id="UP000198598">
    <property type="component" value="Unassembled WGS sequence"/>
</dbReference>
<organism evidence="2 3">
    <name type="scientific">Spirosoma endophyticum</name>
    <dbReference type="NCBI Taxonomy" id="662367"/>
    <lineage>
        <taxon>Bacteria</taxon>
        <taxon>Pseudomonadati</taxon>
        <taxon>Bacteroidota</taxon>
        <taxon>Cytophagia</taxon>
        <taxon>Cytophagales</taxon>
        <taxon>Cytophagaceae</taxon>
        <taxon>Spirosoma</taxon>
    </lineage>
</organism>
<feature type="coiled-coil region" evidence="1">
    <location>
        <begin position="49"/>
        <end position="76"/>
    </location>
</feature>
<dbReference type="GO" id="GO:0003677">
    <property type="term" value="F:DNA binding"/>
    <property type="evidence" value="ECO:0007669"/>
    <property type="project" value="InterPro"/>
</dbReference>
<dbReference type="PANTHER" id="PTHR33609">
    <property type="entry name" value="LOW CALCIUM RESPONSE LOCUS PROTEIN S"/>
    <property type="match status" value="1"/>
</dbReference>
<dbReference type="STRING" id="662367.SAMN05216167_108201"/>
<dbReference type="Pfam" id="PF01527">
    <property type="entry name" value="HTH_Tnp_1"/>
    <property type="match status" value="1"/>
</dbReference>
<dbReference type="EMBL" id="FOLQ01000008">
    <property type="protein sequence ID" value="SFD92107.1"/>
    <property type="molecule type" value="Genomic_DNA"/>
</dbReference>
<proteinExistence type="predicted"/>
<keyword evidence="3" id="KW-1185">Reference proteome</keyword>
<name>A0A1I1WAC8_9BACT</name>
<dbReference type="AlphaFoldDB" id="A0A1I1WAC8"/>
<dbReference type="GO" id="GO:0006313">
    <property type="term" value="P:DNA transposition"/>
    <property type="evidence" value="ECO:0007669"/>
    <property type="project" value="InterPro"/>
</dbReference>
<accession>A0A1I1WAC8</accession>